<evidence type="ECO:0000313" key="2">
    <source>
        <dbReference type="Proteomes" id="UP000007819"/>
    </source>
</evidence>
<reference evidence="1" key="2">
    <citation type="submission" date="2022-06" db="UniProtKB">
        <authorList>
            <consortium name="EnsemblMetazoa"/>
        </authorList>
    </citation>
    <scope>IDENTIFICATION</scope>
</reference>
<dbReference type="GeneID" id="107883669"/>
<dbReference type="AlphaFoldDB" id="A0A8R2NMR0"/>
<proteinExistence type="predicted"/>
<dbReference type="KEGG" id="api:107883669"/>
<dbReference type="RefSeq" id="XP_029342201.1">
    <property type="nucleotide sequence ID" value="XM_029486341.1"/>
</dbReference>
<accession>A0A8R2NMR0</accession>
<dbReference type="OrthoDB" id="6626476at2759"/>
<dbReference type="Proteomes" id="UP000007819">
    <property type="component" value="Chromosome A1"/>
</dbReference>
<sequence length="428" mass="49484">MIITNNLTLMKLPYLKHSFSILLLNKVKCMYLFLEVVVASNNVWQDISSQLNNRMSINALHVFVYKGYHGIKEKLGLTQIKSLDVVLPKNTILSNLDQSSDFEPSDKLDSDLPNKKFVITFCAEEWKEIQPQTVQYKLLDKKRSLQHSKSYEVLPKNRWTPLIAEHFWIHTQLPCCLSFCRAKVSLNGDNYVSVVGRCSVYGSYFKGIVSEKPPDNARVLMQCSYVGNFNEPHKVIKKRRMIGPVIEKALSHIVKEGMSCETYRENEAVRLMKTNDLEPSIIPTGHALRNFKRRQRLNNERNSNKLKALCMMKTENEFKSVINDIGLDPFFLFYHTDATGSVVSNFRKYDMEKTKYIFLYEALVYDEENNYSFTVSNMLSERHSNVAIFNWLTNWKICDIPLPKITVCDQSLALLSAVVQCFTQYSSL</sequence>
<name>A0A8R2NMR0_ACYPI</name>
<evidence type="ECO:0000313" key="1">
    <source>
        <dbReference type="EnsemblMetazoa" id="XP_029342201.1"/>
    </source>
</evidence>
<organism evidence="1 2">
    <name type="scientific">Acyrthosiphon pisum</name>
    <name type="common">Pea aphid</name>
    <dbReference type="NCBI Taxonomy" id="7029"/>
    <lineage>
        <taxon>Eukaryota</taxon>
        <taxon>Metazoa</taxon>
        <taxon>Ecdysozoa</taxon>
        <taxon>Arthropoda</taxon>
        <taxon>Hexapoda</taxon>
        <taxon>Insecta</taxon>
        <taxon>Pterygota</taxon>
        <taxon>Neoptera</taxon>
        <taxon>Paraneoptera</taxon>
        <taxon>Hemiptera</taxon>
        <taxon>Sternorrhyncha</taxon>
        <taxon>Aphidomorpha</taxon>
        <taxon>Aphidoidea</taxon>
        <taxon>Aphididae</taxon>
        <taxon>Macrosiphini</taxon>
        <taxon>Acyrthosiphon</taxon>
    </lineage>
</organism>
<dbReference type="EnsemblMetazoa" id="XM_029486341.1">
    <property type="protein sequence ID" value="XP_029342201.1"/>
    <property type="gene ID" value="LOC107883669"/>
</dbReference>
<protein>
    <submittedName>
        <fullName evidence="1">Uncharacterized protein</fullName>
    </submittedName>
</protein>
<reference evidence="2" key="1">
    <citation type="submission" date="2010-06" db="EMBL/GenBank/DDBJ databases">
        <authorList>
            <person name="Jiang H."/>
            <person name="Abraham K."/>
            <person name="Ali S."/>
            <person name="Alsbrooks S.L."/>
            <person name="Anim B.N."/>
            <person name="Anosike U.S."/>
            <person name="Attaway T."/>
            <person name="Bandaranaike D.P."/>
            <person name="Battles P.K."/>
            <person name="Bell S.N."/>
            <person name="Bell A.V."/>
            <person name="Beltran B."/>
            <person name="Bickham C."/>
            <person name="Bustamante Y."/>
            <person name="Caleb T."/>
            <person name="Canada A."/>
            <person name="Cardenas V."/>
            <person name="Carter K."/>
            <person name="Chacko J."/>
            <person name="Chandrabose M.N."/>
            <person name="Chavez D."/>
            <person name="Chavez A."/>
            <person name="Chen L."/>
            <person name="Chu H.-S."/>
            <person name="Claassen K.J."/>
            <person name="Cockrell R."/>
            <person name="Collins M."/>
            <person name="Cooper J.A."/>
            <person name="Cree A."/>
            <person name="Curry S.M."/>
            <person name="Da Y."/>
            <person name="Dao M.D."/>
            <person name="Das B."/>
            <person name="Davila M.-L."/>
            <person name="Davy-Carroll L."/>
            <person name="Denson S."/>
            <person name="Dinh H."/>
            <person name="Ebong V.E."/>
            <person name="Edwards J.R."/>
            <person name="Egan A."/>
            <person name="El-Daye J."/>
            <person name="Escobedo L."/>
            <person name="Fernandez S."/>
            <person name="Fernando P.R."/>
            <person name="Flagg N."/>
            <person name="Forbes L.D."/>
            <person name="Fowler R.G."/>
            <person name="Fu Q."/>
            <person name="Gabisi R.A."/>
            <person name="Ganer J."/>
            <person name="Garbino Pronczuk A."/>
            <person name="Garcia R.M."/>
            <person name="Garner T."/>
            <person name="Garrett T.E."/>
            <person name="Gonzalez D.A."/>
            <person name="Hamid H."/>
            <person name="Hawkins E.S."/>
            <person name="Hirani K."/>
            <person name="Hogues M.E."/>
            <person name="Hollins B."/>
            <person name="Hsiao C.-H."/>
            <person name="Jabil R."/>
            <person name="James M.L."/>
            <person name="Jhangiani S.N."/>
            <person name="Johnson B."/>
            <person name="Johnson Q."/>
            <person name="Joshi V."/>
            <person name="Kalu J.B."/>
            <person name="Kam C."/>
            <person name="Kashfia A."/>
            <person name="Keebler J."/>
            <person name="Kisamo H."/>
            <person name="Kovar C.L."/>
            <person name="Lago L.A."/>
            <person name="Lai C.-Y."/>
            <person name="Laidlaw J."/>
            <person name="Lara F."/>
            <person name="Le T.-K."/>
            <person name="Lee S.L."/>
            <person name="Legall F.H."/>
            <person name="Lemon S.J."/>
            <person name="Lewis L.R."/>
            <person name="Li B."/>
            <person name="Liu Y."/>
            <person name="Liu Y.-S."/>
            <person name="Lopez J."/>
            <person name="Lozado R.J."/>
            <person name="Lu J."/>
            <person name="Madu R.C."/>
            <person name="Maheshwari M."/>
            <person name="Maheshwari R."/>
            <person name="Malloy K."/>
            <person name="Martinez E."/>
            <person name="Mathew T."/>
            <person name="Mercado I.C."/>
            <person name="Mercado C."/>
            <person name="Meyer B."/>
            <person name="Montgomery K."/>
            <person name="Morgan M.B."/>
            <person name="Munidasa M."/>
            <person name="Nazareth L.V."/>
            <person name="Nelson J."/>
            <person name="Ng B.M."/>
            <person name="Nguyen N.B."/>
            <person name="Nguyen P.Q."/>
            <person name="Nguyen T."/>
            <person name="Obregon M."/>
            <person name="Okwuonu G.O."/>
            <person name="Onwere C.G."/>
            <person name="Orozco G."/>
            <person name="Parra A."/>
            <person name="Patel S."/>
            <person name="Patil S."/>
            <person name="Perez A."/>
            <person name="Perez Y."/>
            <person name="Pham C."/>
            <person name="Primus E.L."/>
            <person name="Pu L.-L."/>
            <person name="Puazo M."/>
            <person name="Qin X."/>
            <person name="Quiroz J.B."/>
            <person name="Reese J."/>
            <person name="Richards S."/>
            <person name="Rives C.M."/>
            <person name="Robberts R."/>
            <person name="Ruiz S.J."/>
            <person name="Ruiz M.J."/>
            <person name="Santibanez J."/>
            <person name="Schneider B.W."/>
            <person name="Sisson I."/>
            <person name="Smith M."/>
            <person name="Sodergren E."/>
            <person name="Song X.-Z."/>
            <person name="Song B.B."/>
            <person name="Summersgill H."/>
            <person name="Thelus R."/>
            <person name="Thornton R.D."/>
            <person name="Trejos Z.Y."/>
            <person name="Usmani K."/>
            <person name="Vattathil S."/>
            <person name="Villasana D."/>
            <person name="Walker D.L."/>
            <person name="Wang S."/>
            <person name="Wang K."/>
            <person name="White C.S."/>
            <person name="Williams A.C."/>
            <person name="Williamson J."/>
            <person name="Wilson K."/>
            <person name="Woghiren I.O."/>
            <person name="Woodworth J.R."/>
            <person name="Worley K.C."/>
            <person name="Wright R.A."/>
            <person name="Wu W."/>
            <person name="Young L."/>
            <person name="Zhang L."/>
            <person name="Zhang J."/>
            <person name="Zhu Y."/>
            <person name="Muzny D.M."/>
            <person name="Weinstock G."/>
            <person name="Gibbs R.A."/>
        </authorList>
    </citation>
    <scope>NUCLEOTIDE SEQUENCE [LARGE SCALE GENOMIC DNA]</scope>
    <source>
        <strain evidence="2">LSR1</strain>
    </source>
</reference>
<keyword evidence="2" id="KW-1185">Reference proteome</keyword>